<evidence type="ECO:0000313" key="1">
    <source>
        <dbReference type="EMBL" id="MPM59655.1"/>
    </source>
</evidence>
<sequence length="206" mass="24101">MATLPESIFSFSDSNGDIIVSRECHNCRTCQNFIRVFEPTDNRLGRTIYPRGFCAAGSEGDFSLMLSKFPCENHIFSKYNYETHQVERRFQLMRADFFLNKNDRRTKEYKLIHKHTMGMIDVIAQKIEKGSGSVLSRVLADAEQNSLISEIIYNLHREDMIWLLKRKHMTMDSYRRMIGHIQLTIANQLDVLHKEFEISIDEEGAR</sequence>
<gene>
    <name evidence="1" type="ORF">SDC9_106501</name>
</gene>
<dbReference type="AlphaFoldDB" id="A0A645B2J1"/>
<comment type="caution">
    <text evidence="1">The sequence shown here is derived from an EMBL/GenBank/DDBJ whole genome shotgun (WGS) entry which is preliminary data.</text>
</comment>
<dbReference type="EMBL" id="VSSQ01017394">
    <property type="protein sequence ID" value="MPM59655.1"/>
    <property type="molecule type" value="Genomic_DNA"/>
</dbReference>
<organism evidence="1">
    <name type="scientific">bioreactor metagenome</name>
    <dbReference type="NCBI Taxonomy" id="1076179"/>
    <lineage>
        <taxon>unclassified sequences</taxon>
        <taxon>metagenomes</taxon>
        <taxon>ecological metagenomes</taxon>
    </lineage>
</organism>
<reference evidence="1" key="1">
    <citation type="submission" date="2019-08" db="EMBL/GenBank/DDBJ databases">
        <authorList>
            <person name="Kucharzyk K."/>
            <person name="Murdoch R.W."/>
            <person name="Higgins S."/>
            <person name="Loffler F."/>
        </authorList>
    </citation>
    <scope>NUCLEOTIDE SEQUENCE</scope>
</reference>
<proteinExistence type="predicted"/>
<protein>
    <submittedName>
        <fullName evidence="1">Uncharacterized protein</fullName>
    </submittedName>
</protein>
<accession>A0A645B2J1</accession>
<name>A0A645B2J1_9ZZZZ</name>